<evidence type="ECO:0000313" key="2">
    <source>
        <dbReference type="Proteomes" id="UP001548189"/>
    </source>
</evidence>
<accession>A0ABV2C007</accession>
<gene>
    <name evidence="1" type="ORF">ABVT43_20450</name>
</gene>
<dbReference type="InterPro" id="IPR050767">
    <property type="entry name" value="Sel1_AlgK"/>
</dbReference>
<name>A0ABV2C007_9GAMM</name>
<proteinExistence type="predicted"/>
<dbReference type="RefSeq" id="WP_353898097.1">
    <property type="nucleotide sequence ID" value="NZ_JBEVCJ010000087.1"/>
</dbReference>
<dbReference type="Pfam" id="PF08238">
    <property type="entry name" value="Sel1"/>
    <property type="match status" value="2"/>
</dbReference>
<protein>
    <submittedName>
        <fullName evidence="1">Tetratricopeptide repeat protein</fullName>
    </submittedName>
</protein>
<comment type="caution">
    <text evidence="1">The sequence shown here is derived from an EMBL/GenBank/DDBJ whole genome shotgun (WGS) entry which is preliminary data.</text>
</comment>
<dbReference type="EMBL" id="JBEVCJ010000087">
    <property type="protein sequence ID" value="MET1257514.1"/>
    <property type="molecule type" value="Genomic_DNA"/>
</dbReference>
<dbReference type="Gene3D" id="1.25.40.10">
    <property type="entry name" value="Tetratricopeptide repeat domain"/>
    <property type="match status" value="1"/>
</dbReference>
<evidence type="ECO:0000313" key="1">
    <source>
        <dbReference type="EMBL" id="MET1257514.1"/>
    </source>
</evidence>
<sequence length="339" mass="39466">MSVEYIGIFEREDKVLTGPIIDANNAFRKYLIKEIDKKSLKLSIDKVKNIEYKDYFTFYFLVLATKVDIRDKELISLLDSNLLESKVALSMLYENLKLYNKSIKILENETHEIAKINYAWLLIRLKRDINKGKEILLKYSENNSLAKAVLGIIYSDEKKYIIANSYLFEALKNSEPLSYYSLGMNYYYGRGVEKNIEKAKELMFRARDIGDYSKASYALGLIFNDSNNIVESIRFLKEAVNFGEYKAAYKLGKIYLDIFEDQEDVELAIKYFELASENKISRAFYQLVKLHIALYNMSKDKQYIVKAFEYVERCKATDSKLSDELSKLINRATSISDSD</sequence>
<dbReference type="PANTHER" id="PTHR11102">
    <property type="entry name" value="SEL-1-LIKE PROTEIN"/>
    <property type="match status" value="1"/>
</dbReference>
<dbReference type="Proteomes" id="UP001548189">
    <property type="component" value="Unassembled WGS sequence"/>
</dbReference>
<dbReference type="InterPro" id="IPR011990">
    <property type="entry name" value="TPR-like_helical_dom_sf"/>
</dbReference>
<dbReference type="PANTHER" id="PTHR11102:SF160">
    <property type="entry name" value="ERAD-ASSOCIATED E3 UBIQUITIN-PROTEIN LIGASE COMPONENT HRD3"/>
    <property type="match status" value="1"/>
</dbReference>
<organism evidence="1 2">
    <name type="scientific">Aliikangiella maris</name>
    <dbReference type="NCBI Taxonomy" id="3162458"/>
    <lineage>
        <taxon>Bacteria</taxon>
        <taxon>Pseudomonadati</taxon>
        <taxon>Pseudomonadota</taxon>
        <taxon>Gammaproteobacteria</taxon>
        <taxon>Oceanospirillales</taxon>
        <taxon>Pleioneaceae</taxon>
        <taxon>Aliikangiella</taxon>
    </lineage>
</organism>
<dbReference type="SMART" id="SM00671">
    <property type="entry name" value="SEL1"/>
    <property type="match status" value="3"/>
</dbReference>
<reference evidence="1 2" key="1">
    <citation type="submission" date="2024-06" db="EMBL/GenBank/DDBJ databases">
        <authorList>
            <person name="Li F."/>
        </authorList>
    </citation>
    <scope>NUCLEOTIDE SEQUENCE [LARGE SCALE GENOMIC DNA]</scope>
    <source>
        <strain evidence="1 2">GXAS 311</strain>
    </source>
</reference>
<dbReference type="SUPFAM" id="SSF81901">
    <property type="entry name" value="HCP-like"/>
    <property type="match status" value="1"/>
</dbReference>
<keyword evidence="2" id="KW-1185">Reference proteome</keyword>
<dbReference type="InterPro" id="IPR006597">
    <property type="entry name" value="Sel1-like"/>
</dbReference>